<dbReference type="Proteomes" id="UP000660729">
    <property type="component" value="Unassembled WGS sequence"/>
</dbReference>
<proteinExistence type="predicted"/>
<feature type="region of interest" description="Disordered" evidence="1">
    <location>
        <begin position="78"/>
        <end position="105"/>
    </location>
</feature>
<accession>A0A8H6R6J9</accession>
<evidence type="ECO:0000313" key="2">
    <source>
        <dbReference type="EMBL" id="KAF7186039.1"/>
    </source>
</evidence>
<feature type="compositionally biased region" description="Polar residues" evidence="1">
    <location>
        <begin position="41"/>
        <end position="61"/>
    </location>
</feature>
<reference evidence="2" key="1">
    <citation type="submission" date="2020-04" db="EMBL/GenBank/DDBJ databases">
        <title>Draft genome resource of the tomato pathogen Pseudocercospora fuligena.</title>
        <authorList>
            <person name="Zaccaron A."/>
        </authorList>
    </citation>
    <scope>NUCLEOTIDE SEQUENCE</scope>
    <source>
        <strain evidence="2">PF001</strain>
    </source>
</reference>
<evidence type="ECO:0000256" key="1">
    <source>
        <dbReference type="SAM" id="MobiDB-lite"/>
    </source>
</evidence>
<dbReference type="AlphaFoldDB" id="A0A8H6R6J9"/>
<sequence>MSRAGDNSGEDYKSTSMVSEDTDMTDVNGGVALGQAEPNRTAPSLQSIGENSNTAFATSSRHTTLMGGVPLAFLSSQFQTSTPSKTVSGTSDQAKTSLPRKSLAV</sequence>
<comment type="caution">
    <text evidence="2">The sequence shown here is derived from an EMBL/GenBank/DDBJ whole genome shotgun (WGS) entry which is preliminary data.</text>
</comment>
<organism evidence="2 3">
    <name type="scientific">Pseudocercospora fuligena</name>
    <dbReference type="NCBI Taxonomy" id="685502"/>
    <lineage>
        <taxon>Eukaryota</taxon>
        <taxon>Fungi</taxon>
        <taxon>Dikarya</taxon>
        <taxon>Ascomycota</taxon>
        <taxon>Pezizomycotina</taxon>
        <taxon>Dothideomycetes</taxon>
        <taxon>Dothideomycetidae</taxon>
        <taxon>Mycosphaerellales</taxon>
        <taxon>Mycosphaerellaceae</taxon>
        <taxon>Pseudocercospora</taxon>
    </lineage>
</organism>
<name>A0A8H6R6J9_9PEZI</name>
<keyword evidence="3" id="KW-1185">Reference proteome</keyword>
<protein>
    <submittedName>
        <fullName evidence="2">Uncharacterized protein</fullName>
    </submittedName>
</protein>
<dbReference type="EMBL" id="JABCIY010000273">
    <property type="protein sequence ID" value="KAF7186039.1"/>
    <property type="molecule type" value="Genomic_DNA"/>
</dbReference>
<feature type="region of interest" description="Disordered" evidence="1">
    <location>
        <begin position="1"/>
        <end position="61"/>
    </location>
</feature>
<evidence type="ECO:0000313" key="3">
    <source>
        <dbReference type="Proteomes" id="UP000660729"/>
    </source>
</evidence>
<gene>
    <name evidence="2" type="ORF">HII31_12640</name>
</gene>
<feature type="compositionally biased region" description="Polar residues" evidence="1">
    <location>
        <begin position="78"/>
        <end position="96"/>
    </location>
</feature>